<dbReference type="SUPFAM" id="SSF55961">
    <property type="entry name" value="Bet v1-like"/>
    <property type="match status" value="1"/>
</dbReference>
<evidence type="ECO:0000313" key="2">
    <source>
        <dbReference type="Proteomes" id="UP001208649"/>
    </source>
</evidence>
<dbReference type="Gene3D" id="3.30.530.20">
    <property type="match status" value="1"/>
</dbReference>
<accession>A0ABT2W797</accession>
<dbReference type="RefSeq" id="WP_263002546.1">
    <property type="nucleotide sequence ID" value="NZ_JAOTEM010000001.1"/>
</dbReference>
<gene>
    <name evidence="1" type="ORF">NZ698_07975</name>
</gene>
<dbReference type="EMBL" id="JAOTEM010000001">
    <property type="protein sequence ID" value="MCU7617132.1"/>
    <property type="molecule type" value="Genomic_DNA"/>
</dbReference>
<keyword evidence="2" id="KW-1185">Reference proteome</keyword>
<evidence type="ECO:0000313" key="1">
    <source>
        <dbReference type="EMBL" id="MCU7617132.1"/>
    </source>
</evidence>
<dbReference type="CDD" id="cd07820">
    <property type="entry name" value="SRPBCC_3"/>
    <property type="match status" value="1"/>
</dbReference>
<dbReference type="Proteomes" id="UP001208649">
    <property type="component" value="Unassembled WGS sequence"/>
</dbReference>
<comment type="caution">
    <text evidence="1">The sequence shown here is derived from an EMBL/GenBank/DDBJ whole genome shotgun (WGS) entry which is preliminary data.</text>
</comment>
<sequence length="151" mass="17574">MSVIHLKTIIKADIYKVFDLARDIDLHQKSTFKTGEKAIEGRISGLIEDGETVTWRAKHLGFYQTHTSKIIEMKKPYQFTDIMLKGTFKSLKHQHLFSQEGESTVMIDIFEFESPFGIIGKLFNTFFLKNYMTNFLLERNKMIKKTAELSV</sequence>
<dbReference type="InterPro" id="IPR023393">
    <property type="entry name" value="START-like_dom_sf"/>
</dbReference>
<proteinExistence type="predicted"/>
<reference evidence="2" key="1">
    <citation type="submission" date="2023-07" db="EMBL/GenBank/DDBJ databases">
        <title>Chryseobacterium sp. strain PBS4-4 Genome sequencing and assembly.</title>
        <authorList>
            <person name="Jung Y."/>
        </authorList>
    </citation>
    <scope>NUCLEOTIDE SEQUENCE [LARGE SCALE GENOMIC DNA]</scope>
    <source>
        <strain evidence="2">PBS4-4</strain>
    </source>
</reference>
<name>A0ABT2W797_9FLAO</name>
<protein>
    <submittedName>
        <fullName evidence="1">SRPBCC family protein</fullName>
    </submittedName>
</protein>
<organism evidence="1 2">
    <name type="scientific">Chryseobacterium edaphi</name>
    <dbReference type="NCBI Taxonomy" id="2976532"/>
    <lineage>
        <taxon>Bacteria</taxon>
        <taxon>Pseudomonadati</taxon>
        <taxon>Bacteroidota</taxon>
        <taxon>Flavobacteriia</taxon>
        <taxon>Flavobacteriales</taxon>
        <taxon>Weeksellaceae</taxon>
        <taxon>Chryseobacterium group</taxon>
        <taxon>Chryseobacterium</taxon>
    </lineage>
</organism>